<keyword evidence="1" id="KW-0732">Signal</keyword>
<dbReference type="InterPro" id="IPR058664">
    <property type="entry name" value="ARB_00930-like_C"/>
</dbReference>
<dbReference type="EMBL" id="JAATWM020000001">
    <property type="protein sequence ID" value="KAF9882502.1"/>
    <property type="molecule type" value="Genomic_DNA"/>
</dbReference>
<feature type="chain" id="PRO_5040296285" evidence="1">
    <location>
        <begin position="20"/>
        <end position="568"/>
    </location>
</feature>
<protein>
    <submittedName>
        <fullName evidence="4">Beta-lactamase</fullName>
    </submittedName>
</protein>
<dbReference type="SUPFAM" id="SSF56601">
    <property type="entry name" value="beta-lactamase/transpeptidase-like"/>
    <property type="match status" value="1"/>
</dbReference>
<accession>A0A9P6IH35</accession>
<dbReference type="OrthoDB" id="6220758at2759"/>
<dbReference type="PANTHER" id="PTHR22935:SF97">
    <property type="entry name" value="BETA-LACTAMASE-RELATED DOMAIN-CONTAINING PROTEIN"/>
    <property type="match status" value="1"/>
</dbReference>
<reference evidence="4" key="2">
    <citation type="submission" date="2020-11" db="EMBL/GenBank/DDBJ databases">
        <title>Whole genome sequencing of Colletotrichum sp.</title>
        <authorList>
            <person name="Li H."/>
        </authorList>
    </citation>
    <scope>NUCLEOTIDE SEQUENCE</scope>
    <source>
        <strain evidence="4">CkLH20</strain>
    </source>
</reference>
<dbReference type="GeneID" id="62156332"/>
<reference evidence="4" key="1">
    <citation type="submission" date="2020-03" db="EMBL/GenBank/DDBJ databases">
        <authorList>
            <person name="He L."/>
        </authorList>
    </citation>
    <scope>NUCLEOTIDE SEQUENCE</scope>
    <source>
        <strain evidence="4">CkLH20</strain>
    </source>
</reference>
<keyword evidence="5" id="KW-1185">Reference proteome</keyword>
<gene>
    <name evidence="4" type="ORF">CkaCkLH20_00538</name>
</gene>
<dbReference type="RefSeq" id="XP_038751963.1">
    <property type="nucleotide sequence ID" value="XM_038883258.1"/>
</dbReference>
<evidence type="ECO:0000259" key="3">
    <source>
        <dbReference type="Pfam" id="PF26335"/>
    </source>
</evidence>
<evidence type="ECO:0000313" key="4">
    <source>
        <dbReference type="EMBL" id="KAF9882502.1"/>
    </source>
</evidence>
<feature type="signal peptide" evidence="1">
    <location>
        <begin position="1"/>
        <end position="19"/>
    </location>
</feature>
<dbReference type="Proteomes" id="UP000781932">
    <property type="component" value="Unassembled WGS sequence"/>
</dbReference>
<dbReference type="Gene3D" id="3.40.710.10">
    <property type="entry name" value="DD-peptidase/beta-lactamase superfamily"/>
    <property type="match status" value="1"/>
</dbReference>
<dbReference type="Pfam" id="PF26335">
    <property type="entry name" value="ARB_00930_C"/>
    <property type="match status" value="1"/>
</dbReference>
<feature type="domain" description="Beta-lactamase-like ARB-00930-like C-terminal" evidence="3">
    <location>
        <begin position="421"/>
        <end position="554"/>
    </location>
</feature>
<dbReference type="InterPro" id="IPR012338">
    <property type="entry name" value="Beta-lactam/transpept-like"/>
</dbReference>
<sequence>MRYTSSLGLLASASVAVGAIAPPAAEVPLIGPSFLSNFDPTDSQYIRNASESFPAVIDALFESGALNKTDLELVFSVDVFSAATNKSLYSYYHVGEEGKKGLTKGNLDDETVQRTGSVSKLFTAYALIAAAGIEVFSHPVTRYIPELLGNSSGDPLSNVRWEDITVGALASHQAGSGGAVVAVDPRFNVTDAARLGNLTAQDLFAYMRDFKHPTISPYRSALYSDGGYSLLGQVLARLSGQTYGDALRDTVLKPLGLNGTSVTAPEGPDVNANNRFLLHSNDSSWGQPLPYAQGSGGVYSNAADLRALGLSILNSEILSAAETSSWMKPLSSTGSLVELVGAPWEISRLAIPVSHGSNVTRISDLYTKAGGTGDYTCIFALSPDHGIGFSILVGGDSATDARWPIRNALGELFIPAAEAAAAENTERNLAGFFEASEGSNVTLTFDDDHPGLGIGSMYLEGTLVMPTDESKSLRLYPTGLYSNTRSLSALYNTKGTFRTTYRSVTTTPYPRAASEGGAGGLFDDQHSWLNVGFLDTSDELIFTIEDGKLTCVEYKDFILGQVTFKRVE</sequence>
<comment type="caution">
    <text evidence="4">The sequence shown here is derived from an EMBL/GenBank/DDBJ whole genome shotgun (WGS) entry which is preliminary data.</text>
</comment>
<feature type="domain" description="Beta-lactamase-related" evidence="2">
    <location>
        <begin position="106"/>
        <end position="397"/>
    </location>
</feature>
<dbReference type="InterPro" id="IPR051478">
    <property type="entry name" value="Beta-lactamase-like_AB/R"/>
</dbReference>
<dbReference type="InterPro" id="IPR001466">
    <property type="entry name" value="Beta-lactam-related"/>
</dbReference>
<name>A0A9P6IH35_9PEZI</name>
<evidence type="ECO:0000256" key="1">
    <source>
        <dbReference type="SAM" id="SignalP"/>
    </source>
</evidence>
<dbReference type="PANTHER" id="PTHR22935">
    <property type="entry name" value="PENICILLIN-BINDING PROTEIN"/>
    <property type="match status" value="1"/>
</dbReference>
<dbReference type="AlphaFoldDB" id="A0A9P6IH35"/>
<organism evidence="4 5">
    <name type="scientific">Colletotrichum karsti</name>
    <dbReference type="NCBI Taxonomy" id="1095194"/>
    <lineage>
        <taxon>Eukaryota</taxon>
        <taxon>Fungi</taxon>
        <taxon>Dikarya</taxon>
        <taxon>Ascomycota</taxon>
        <taxon>Pezizomycotina</taxon>
        <taxon>Sordariomycetes</taxon>
        <taxon>Hypocreomycetidae</taxon>
        <taxon>Glomerellales</taxon>
        <taxon>Glomerellaceae</taxon>
        <taxon>Colletotrichum</taxon>
        <taxon>Colletotrichum boninense species complex</taxon>
    </lineage>
</organism>
<evidence type="ECO:0000259" key="2">
    <source>
        <dbReference type="Pfam" id="PF00144"/>
    </source>
</evidence>
<evidence type="ECO:0000313" key="5">
    <source>
        <dbReference type="Proteomes" id="UP000781932"/>
    </source>
</evidence>
<dbReference type="Pfam" id="PF00144">
    <property type="entry name" value="Beta-lactamase"/>
    <property type="match status" value="1"/>
</dbReference>
<proteinExistence type="predicted"/>